<dbReference type="RefSeq" id="WP_117329281.1">
    <property type="nucleotide sequence ID" value="NZ_QUWK01000002.1"/>
</dbReference>
<name>A0A372MJB8_9SPIR</name>
<dbReference type="EMBL" id="QUWK01000002">
    <property type="protein sequence ID" value="RFU95882.1"/>
    <property type="molecule type" value="Genomic_DNA"/>
</dbReference>
<comment type="caution">
    <text evidence="1">The sequence shown here is derived from an EMBL/GenBank/DDBJ whole genome shotgun (WGS) entry which is preliminary data.</text>
</comment>
<reference evidence="1 2" key="2">
    <citation type="submission" date="2018-09" db="EMBL/GenBank/DDBJ databases">
        <title>Genome of Sphaerochaeta halotolerans strain 4-11.</title>
        <authorList>
            <person name="Nazina T.N."/>
            <person name="Sokolova D.S."/>
        </authorList>
    </citation>
    <scope>NUCLEOTIDE SEQUENCE [LARGE SCALE GENOMIC DNA]</scope>
    <source>
        <strain evidence="1 2">4-11</strain>
    </source>
</reference>
<evidence type="ECO:0000313" key="1">
    <source>
        <dbReference type="EMBL" id="RFU95882.1"/>
    </source>
</evidence>
<organism evidence="1 2">
    <name type="scientific">Sphaerochaeta halotolerans</name>
    <dbReference type="NCBI Taxonomy" id="2293840"/>
    <lineage>
        <taxon>Bacteria</taxon>
        <taxon>Pseudomonadati</taxon>
        <taxon>Spirochaetota</taxon>
        <taxon>Spirochaetia</taxon>
        <taxon>Spirochaetales</taxon>
        <taxon>Sphaerochaetaceae</taxon>
        <taxon>Sphaerochaeta</taxon>
    </lineage>
</organism>
<keyword evidence="2" id="KW-1185">Reference proteome</keyword>
<dbReference type="Proteomes" id="UP000264002">
    <property type="component" value="Unassembled WGS sequence"/>
</dbReference>
<gene>
    <name evidence="1" type="ORF">DYP60_02445</name>
</gene>
<sequence>MNNRYNKLGIKQTIQKHWMDYTLNMLLAGLSEKEIRSELDTYLSTQKQSGGIGERGQKTYGMAISILSSWISPEKELIPFRDKALNLAKVIPDSEWLPLHWAVISASYPFWFNTAKQTGRLFNLQEKITKAQVFNRLKECYGDRETVSRNARYTVRSFVAWGILQDTETKGVYTKANPFMIDNPQQAILLFEAYLHTLPEAKAELGSIIHNPGFFPFQMQSMTGEYIAQNSDFLEVSRYSLDNEILKLKNN</sequence>
<proteinExistence type="predicted"/>
<protein>
    <recommendedName>
        <fullName evidence="3">DUF1819 family protein</fullName>
    </recommendedName>
</protein>
<evidence type="ECO:0008006" key="3">
    <source>
        <dbReference type="Google" id="ProtNLM"/>
    </source>
</evidence>
<evidence type="ECO:0000313" key="2">
    <source>
        <dbReference type="Proteomes" id="UP000264002"/>
    </source>
</evidence>
<accession>A0A372MJB8</accession>
<reference evidence="2" key="1">
    <citation type="submission" date="2018-08" db="EMBL/GenBank/DDBJ databases">
        <authorList>
            <person name="Grouzdev D.S."/>
            <person name="Krutkina M.S."/>
        </authorList>
    </citation>
    <scope>NUCLEOTIDE SEQUENCE [LARGE SCALE GENOMIC DNA]</scope>
    <source>
        <strain evidence="2">4-11</strain>
    </source>
</reference>
<dbReference type="AlphaFoldDB" id="A0A372MJB8"/>